<proteinExistence type="inferred from homology"/>
<sequence length="661" mass="77134">MKFGKTFESHLTVEWREQYMRYGHMIRRGLEDAPSTILAEEYAIQSYYRAFEERFLMECQLELTRVDNFFLEKLMEAKRKHGHLKLQLLAFSRAPGYTGSEVSMLSQQGSNPSQGSKYQARNLTAPKKTMTHGQLSTAYCEFYLSLVLIQNYQTLNETGFRKICKKFDKNLRTTSAGSWFENNVEDAVFTDSRFLQRMIREVEDLYTTHLAGGNRQLAMAKLRVPPLGKPSSPTMVFQAGFALGMLLMLFLGTAISYWKRPPSAVNTATFMSLYRGPLTWVIFNLYMAANVAGWQRAGVNHILIFEIDPRNHMQPARYLEIASIFGILWTLSMLGFLHHRAMHLNDPFVFPLALILIMTGLLVMPLPILDLKARWWTIKLLGRVITAPLHYVGFADFWMGDQLNSLVNCLVDHYIMVRFFVVCWLRREQSSQCFHLDVIVVPIVRCLPAWFRFAQCLRRFRDSGSKSVSYLFNAGKYSMSFLVVLFDTLRQRSEGRHGSPFSNPYTWLFLVSSMAATIYGYLWDVLRDFGLFQIMDGPGIFLRQQLVYPQAFYYFVIVENFCLRWLWAVEFGIFYNNLIAPYNLRTITSIAEITRRFIWNYVRLENEHLYNCGRFRATRDIHLAQLNPRQQRMLESMMDESDGVSNRRKPEARDHLSKEYF</sequence>
<protein>
    <submittedName>
        <fullName evidence="11">Xenotropic and polytropic retrovirus receptor 1 homolog isoform X2</fullName>
    </submittedName>
</protein>
<gene>
    <name evidence="11" type="primary">LOC108079230</name>
</gene>
<reference evidence="11" key="1">
    <citation type="submission" date="2025-08" db="UniProtKB">
        <authorList>
            <consortium name="RefSeq"/>
        </authorList>
    </citation>
    <scope>IDENTIFICATION</scope>
    <source>
        <strain evidence="11">14028-0561.14</strain>
        <tissue evidence="11">Whole fly</tissue>
    </source>
</reference>
<feature type="transmembrane region" description="Helical" evidence="7">
    <location>
        <begin position="348"/>
        <end position="368"/>
    </location>
</feature>
<feature type="transmembrane region" description="Helical" evidence="7">
    <location>
        <begin position="236"/>
        <end position="258"/>
    </location>
</feature>
<feature type="domain" description="SPX" evidence="9">
    <location>
        <begin position="1"/>
        <end position="181"/>
    </location>
</feature>
<dbReference type="PROSITE" id="PS51382">
    <property type="entry name" value="SPX"/>
    <property type="match status" value="1"/>
</dbReference>
<keyword evidence="10" id="KW-1185">Reference proteome</keyword>
<evidence type="ECO:0000259" key="9">
    <source>
        <dbReference type="PROSITE" id="PS51382"/>
    </source>
</evidence>
<dbReference type="RefSeq" id="XP_070144583.1">
    <property type="nucleotide sequence ID" value="XM_070288482.1"/>
</dbReference>
<dbReference type="PANTHER" id="PTHR10783:SF127">
    <property type="entry name" value="LD30826P-RELATED"/>
    <property type="match status" value="1"/>
</dbReference>
<evidence type="ECO:0000313" key="11">
    <source>
        <dbReference type="RefSeq" id="XP_070144583.1"/>
    </source>
</evidence>
<feature type="compositionally biased region" description="Basic and acidic residues" evidence="6">
    <location>
        <begin position="648"/>
        <end position="661"/>
    </location>
</feature>
<dbReference type="PANTHER" id="PTHR10783">
    <property type="entry name" value="XENOTROPIC AND POLYTROPIC RETROVIRUS RECEPTOR 1-RELATED"/>
    <property type="match status" value="1"/>
</dbReference>
<evidence type="ECO:0000313" key="10">
    <source>
        <dbReference type="Proteomes" id="UP001652661"/>
    </source>
</evidence>
<comment type="subcellular location">
    <subcellularLocation>
        <location evidence="1">Membrane</location>
        <topology evidence="1">Multi-pass membrane protein</topology>
    </subcellularLocation>
</comment>
<feature type="transmembrane region" description="Helical" evidence="7">
    <location>
        <begin position="506"/>
        <end position="526"/>
    </location>
</feature>
<evidence type="ECO:0000256" key="1">
    <source>
        <dbReference type="ARBA" id="ARBA00004141"/>
    </source>
</evidence>
<comment type="similarity">
    <text evidence="2">Belongs to the SYG1 (TC 2.A.94) family.</text>
</comment>
<dbReference type="Pfam" id="PF03105">
    <property type="entry name" value="SPX"/>
    <property type="match status" value="1"/>
</dbReference>
<dbReference type="InterPro" id="IPR004342">
    <property type="entry name" value="EXS_C"/>
</dbReference>
<keyword evidence="3 7" id="KW-0812">Transmembrane</keyword>
<dbReference type="Pfam" id="PF03124">
    <property type="entry name" value="EXS"/>
    <property type="match status" value="1"/>
</dbReference>
<evidence type="ECO:0000256" key="5">
    <source>
        <dbReference type="ARBA" id="ARBA00023136"/>
    </source>
</evidence>
<feature type="transmembrane region" description="Helical" evidence="7">
    <location>
        <begin position="468"/>
        <end position="486"/>
    </location>
</feature>
<organism evidence="10 11">
    <name type="scientific">Drosophila kikkawai</name>
    <name type="common">Fruit fly</name>
    <dbReference type="NCBI Taxonomy" id="30033"/>
    <lineage>
        <taxon>Eukaryota</taxon>
        <taxon>Metazoa</taxon>
        <taxon>Ecdysozoa</taxon>
        <taxon>Arthropoda</taxon>
        <taxon>Hexapoda</taxon>
        <taxon>Insecta</taxon>
        <taxon>Pterygota</taxon>
        <taxon>Neoptera</taxon>
        <taxon>Endopterygota</taxon>
        <taxon>Diptera</taxon>
        <taxon>Brachycera</taxon>
        <taxon>Muscomorpha</taxon>
        <taxon>Ephydroidea</taxon>
        <taxon>Drosophilidae</taxon>
        <taxon>Drosophila</taxon>
        <taxon>Sophophora</taxon>
    </lineage>
</organism>
<dbReference type="InterPro" id="IPR004331">
    <property type="entry name" value="SPX_dom"/>
</dbReference>
<feature type="transmembrane region" description="Helical" evidence="7">
    <location>
        <begin position="546"/>
        <end position="567"/>
    </location>
</feature>
<evidence type="ECO:0000256" key="4">
    <source>
        <dbReference type="ARBA" id="ARBA00022989"/>
    </source>
</evidence>
<evidence type="ECO:0000256" key="3">
    <source>
        <dbReference type="ARBA" id="ARBA00022692"/>
    </source>
</evidence>
<evidence type="ECO:0000256" key="2">
    <source>
        <dbReference type="ARBA" id="ARBA00009665"/>
    </source>
</evidence>
<dbReference type="GeneID" id="108079230"/>
<feature type="transmembrane region" description="Helical" evidence="7">
    <location>
        <begin position="318"/>
        <end position="336"/>
    </location>
</feature>
<dbReference type="Proteomes" id="UP001652661">
    <property type="component" value="Chromosome X"/>
</dbReference>
<evidence type="ECO:0000259" key="8">
    <source>
        <dbReference type="PROSITE" id="PS51380"/>
    </source>
</evidence>
<feature type="region of interest" description="Disordered" evidence="6">
    <location>
        <begin position="638"/>
        <end position="661"/>
    </location>
</feature>
<evidence type="ECO:0000256" key="7">
    <source>
        <dbReference type="SAM" id="Phobius"/>
    </source>
</evidence>
<feature type="domain" description="EXS" evidence="8">
    <location>
        <begin position="432"/>
        <end position="635"/>
    </location>
</feature>
<dbReference type="PROSITE" id="PS51380">
    <property type="entry name" value="EXS"/>
    <property type="match status" value="1"/>
</dbReference>
<name>A0ABM4GPE3_DROKI</name>
<accession>A0ABM4GPE3</accession>
<keyword evidence="5 7" id="KW-0472">Membrane</keyword>
<keyword evidence="4 7" id="KW-1133">Transmembrane helix</keyword>
<evidence type="ECO:0000256" key="6">
    <source>
        <dbReference type="SAM" id="MobiDB-lite"/>
    </source>
</evidence>
<keyword evidence="11" id="KW-0675">Receptor</keyword>
<dbReference type="CDD" id="cd14477">
    <property type="entry name" value="SPX_XPR1_like"/>
    <property type="match status" value="1"/>
</dbReference>